<dbReference type="AlphaFoldDB" id="A0AAD9ASB2"/>
<feature type="chain" id="PRO_5042274017" evidence="4">
    <location>
        <begin position="18"/>
        <end position="808"/>
    </location>
</feature>
<evidence type="ECO:0000313" key="7">
    <source>
        <dbReference type="EMBL" id="KAK1853641.1"/>
    </source>
</evidence>
<evidence type="ECO:0000259" key="5">
    <source>
        <dbReference type="PROSITE" id="PS00623"/>
    </source>
</evidence>
<dbReference type="Gene3D" id="3.50.50.60">
    <property type="entry name" value="FAD/NAD(P)-binding domain"/>
    <property type="match status" value="1"/>
</dbReference>
<proteinExistence type="inferred from homology"/>
<dbReference type="CDD" id="cd09630">
    <property type="entry name" value="CDH_like_cytochrome"/>
    <property type="match status" value="1"/>
</dbReference>
<dbReference type="InterPro" id="IPR053208">
    <property type="entry name" value="GMC_Oxidoreductase_CD"/>
</dbReference>
<dbReference type="PROSITE" id="PS00624">
    <property type="entry name" value="GMC_OXRED_2"/>
    <property type="match status" value="1"/>
</dbReference>
<gene>
    <name evidence="7" type="ORF">CCHR01_03741</name>
</gene>
<accession>A0AAD9ASB2</accession>
<feature type="compositionally biased region" description="Gly residues" evidence="3">
    <location>
        <begin position="746"/>
        <end position="762"/>
    </location>
</feature>
<reference evidence="7" key="1">
    <citation type="submission" date="2023-01" db="EMBL/GenBank/DDBJ databases">
        <title>Colletotrichum chrysophilum M932 genome sequence.</title>
        <authorList>
            <person name="Baroncelli R."/>
        </authorList>
    </citation>
    <scope>NUCLEOTIDE SEQUENCE</scope>
    <source>
        <strain evidence="7">M932</strain>
    </source>
</reference>
<keyword evidence="2" id="KW-0274">FAD</keyword>
<dbReference type="PROSITE" id="PS00623">
    <property type="entry name" value="GMC_OXRED_1"/>
    <property type="match status" value="1"/>
</dbReference>
<keyword evidence="8" id="KW-1185">Reference proteome</keyword>
<dbReference type="Pfam" id="PF00732">
    <property type="entry name" value="GMC_oxred_N"/>
    <property type="match status" value="1"/>
</dbReference>
<feature type="domain" description="Glucose-methanol-choline oxidoreductase N-terminal" evidence="6">
    <location>
        <begin position="480"/>
        <end position="494"/>
    </location>
</feature>
<dbReference type="Proteomes" id="UP001243330">
    <property type="component" value="Unassembled WGS sequence"/>
</dbReference>
<name>A0AAD9ASB2_9PEZI</name>
<dbReference type="Pfam" id="PF05199">
    <property type="entry name" value="GMC_oxred_C"/>
    <property type="match status" value="1"/>
</dbReference>
<sequence>MFKSLLATGLLAAAATAQQTTAYTDSTTEIKFQRYTETTGFSFGVALPSTVGKDFIGQITAPITAGYAAVSLGGPMTNKLLVVAWPNGKSVQTSLRKASGYTNPEVVNDSSITLKPIESGISVNETAFTYTFLCEGCITGDTTSFTGTADTTTFGWAYSTTALTDTTSSSVALNYHGAGFGLFGANLADAKSADYATWAAKASDAVTSPGTGGNGTTPATPANITTTISNATYDYIVAGGGAAGLIVAERLAESGKSVLLLERGGASLASTGGKATVDWNSTVTQYDVPAMGYYLSSAKETSEYCTDTASMAGCILGGSTMVNAMMWVKPPAHDFDDKWPTGWKWSDVESSANKLYERTPGTILASKDGKRYDQGAYDVMSQWLAGNGFSEVDALAEPDQKEAVFTHPPWLIEDGLRGGPVKDYLPLAQALPNFKLQLNAKVIRAVRNGTHISGVEIETGTNSRQIINLNAGGAAILSAGALSTPRILFNSGIGPKEQIQTVKSGSTQVTLPSEALWIDLPVGKNVKDHPIFTVTFKTKSTLNSLASTAFTAPDETDIDLFAKGSGVLAQAGQRLNFWTSVEGSDGKKRYVQGTVNSPSNDTVKAKVYLTHGLTSVGELGISADGSTKFTTEPYLTTDADKDAITSFMQQLIDYASKSNSTLTISGNATAASLISEHTTGSHYVGTAVMGAENDGNSVVDTNTKVWGTDNLYVVDASIHPDLPTGNTQAIVMVAAEHAAAQILGGATTGSGSGSGSSSGSGSGSSNTGSGSSGSGSSSNTGKAGCKRSAKRAERQLQRLQRFRRAHHI</sequence>
<evidence type="ECO:0000256" key="2">
    <source>
        <dbReference type="RuleBase" id="RU003968"/>
    </source>
</evidence>
<dbReference type="PANTHER" id="PTHR47190:SF4">
    <property type="entry name" value="DEHYDROGENASE, PUTATIVE-RELATED"/>
    <property type="match status" value="1"/>
</dbReference>
<dbReference type="EMBL" id="JAQOWY010000051">
    <property type="protein sequence ID" value="KAK1853641.1"/>
    <property type="molecule type" value="Genomic_DNA"/>
</dbReference>
<keyword evidence="4" id="KW-0732">Signal</keyword>
<evidence type="ECO:0000259" key="6">
    <source>
        <dbReference type="PROSITE" id="PS00624"/>
    </source>
</evidence>
<dbReference type="GO" id="GO:0016614">
    <property type="term" value="F:oxidoreductase activity, acting on CH-OH group of donors"/>
    <property type="evidence" value="ECO:0007669"/>
    <property type="project" value="InterPro"/>
</dbReference>
<keyword evidence="2" id="KW-0285">Flavoprotein</keyword>
<dbReference type="InterPro" id="IPR000172">
    <property type="entry name" value="GMC_OxRdtase_N"/>
</dbReference>
<comment type="similarity">
    <text evidence="1 2">Belongs to the GMC oxidoreductase family.</text>
</comment>
<dbReference type="SUPFAM" id="SSF49344">
    <property type="entry name" value="CBD9-like"/>
    <property type="match status" value="1"/>
</dbReference>
<dbReference type="InterPro" id="IPR015920">
    <property type="entry name" value="Cellobiose_DH-like_cyt"/>
</dbReference>
<dbReference type="SUPFAM" id="SSF51905">
    <property type="entry name" value="FAD/NAD(P)-binding domain"/>
    <property type="match status" value="1"/>
</dbReference>
<dbReference type="SUPFAM" id="SSF54373">
    <property type="entry name" value="FAD-linked reductases, C-terminal domain"/>
    <property type="match status" value="1"/>
</dbReference>
<protein>
    <submittedName>
        <fullName evidence="7">Linoleate diol synthase</fullName>
    </submittedName>
</protein>
<dbReference type="Pfam" id="PF16010">
    <property type="entry name" value="CDH-cyt"/>
    <property type="match status" value="1"/>
</dbReference>
<evidence type="ECO:0000256" key="4">
    <source>
        <dbReference type="SAM" id="SignalP"/>
    </source>
</evidence>
<feature type="signal peptide" evidence="4">
    <location>
        <begin position="1"/>
        <end position="17"/>
    </location>
</feature>
<dbReference type="InterPro" id="IPR036188">
    <property type="entry name" value="FAD/NAD-bd_sf"/>
</dbReference>
<evidence type="ECO:0000256" key="3">
    <source>
        <dbReference type="SAM" id="MobiDB-lite"/>
    </source>
</evidence>
<feature type="region of interest" description="Disordered" evidence="3">
    <location>
        <begin position="746"/>
        <end position="808"/>
    </location>
</feature>
<feature type="domain" description="Glucose-methanol-choline oxidoreductase N-terminal" evidence="5">
    <location>
        <begin position="313"/>
        <end position="336"/>
    </location>
</feature>
<dbReference type="Gene3D" id="3.30.410.10">
    <property type="entry name" value="Cholesterol Oxidase, domain 2"/>
    <property type="match status" value="1"/>
</dbReference>
<comment type="caution">
    <text evidence="7">The sequence shown here is derived from an EMBL/GenBank/DDBJ whole genome shotgun (WGS) entry which is preliminary data.</text>
</comment>
<dbReference type="InterPro" id="IPR007867">
    <property type="entry name" value="GMC_OxRtase_C"/>
</dbReference>
<dbReference type="Gene3D" id="2.60.40.1210">
    <property type="entry name" value="Cellobiose dehydrogenase, cytochrome domain"/>
    <property type="match status" value="1"/>
</dbReference>
<organism evidence="7 8">
    <name type="scientific">Colletotrichum chrysophilum</name>
    <dbReference type="NCBI Taxonomy" id="1836956"/>
    <lineage>
        <taxon>Eukaryota</taxon>
        <taxon>Fungi</taxon>
        <taxon>Dikarya</taxon>
        <taxon>Ascomycota</taxon>
        <taxon>Pezizomycotina</taxon>
        <taxon>Sordariomycetes</taxon>
        <taxon>Hypocreomycetidae</taxon>
        <taxon>Glomerellales</taxon>
        <taxon>Glomerellaceae</taxon>
        <taxon>Colletotrichum</taxon>
        <taxon>Colletotrichum gloeosporioides species complex</taxon>
    </lineage>
</organism>
<evidence type="ECO:0000256" key="1">
    <source>
        <dbReference type="ARBA" id="ARBA00010790"/>
    </source>
</evidence>
<dbReference type="GO" id="GO:0050660">
    <property type="term" value="F:flavin adenine dinucleotide binding"/>
    <property type="evidence" value="ECO:0007669"/>
    <property type="project" value="InterPro"/>
</dbReference>
<feature type="compositionally biased region" description="Low complexity" evidence="3">
    <location>
        <begin position="763"/>
        <end position="781"/>
    </location>
</feature>
<evidence type="ECO:0000313" key="8">
    <source>
        <dbReference type="Proteomes" id="UP001243330"/>
    </source>
</evidence>
<dbReference type="PANTHER" id="PTHR47190">
    <property type="entry name" value="DEHYDROGENASE, PUTATIVE-RELATED"/>
    <property type="match status" value="1"/>
</dbReference>